<dbReference type="RefSeq" id="XP_006957804.1">
    <property type="nucleotide sequence ID" value="XM_006957742.1"/>
</dbReference>
<sequence length="150" mass="16994">MRRSTATQRRSKKLVKISKKEDKDVIKNYIVAVCRTCEYSYRLPGSTLGSIRDYEDRRKKHIQDLTYDPTAILEEMSSGSSAQSSRAPSPMPVAENPSKRKKKTKQPSSLQELLQRNKMREMDKSMSKVNNNSKNNAPSSGLGAFLSSYD</sequence>
<dbReference type="AlphaFoldDB" id="I4YDF3"/>
<evidence type="ECO:0000313" key="3">
    <source>
        <dbReference type="Proteomes" id="UP000005242"/>
    </source>
</evidence>
<feature type="region of interest" description="Disordered" evidence="1">
    <location>
        <begin position="71"/>
        <end position="150"/>
    </location>
</feature>
<dbReference type="OMA" id="QSHESQP"/>
<dbReference type="InParanoid" id="I4YDF3"/>
<evidence type="ECO:0000313" key="2">
    <source>
        <dbReference type="EMBL" id="EIM21995.1"/>
    </source>
</evidence>
<name>I4YDF3_WALMC</name>
<dbReference type="EMBL" id="JH668229">
    <property type="protein sequence ID" value="EIM21995.1"/>
    <property type="molecule type" value="Genomic_DNA"/>
</dbReference>
<proteinExistence type="predicted"/>
<dbReference type="HOGENOM" id="CLU_1741993_0_0_1"/>
<evidence type="ECO:0000256" key="1">
    <source>
        <dbReference type="SAM" id="MobiDB-lite"/>
    </source>
</evidence>
<gene>
    <name evidence="2" type="ORF">WALSEDRAFT_60119</name>
</gene>
<dbReference type="KEGG" id="wse:WALSEDRAFT_60119"/>
<dbReference type="GeneID" id="18473754"/>
<feature type="compositionally biased region" description="Low complexity" evidence="1">
    <location>
        <begin position="127"/>
        <end position="140"/>
    </location>
</feature>
<keyword evidence="3" id="KW-1185">Reference proteome</keyword>
<protein>
    <submittedName>
        <fullName evidence="2">Uncharacterized protein</fullName>
    </submittedName>
</protein>
<reference evidence="2 3" key="1">
    <citation type="journal article" date="2012" name="Fungal Genet. Biol.">
        <title>The genome of the xerotolerant mold Wallemia sebi reveals adaptations to osmotic stress and suggests cryptic sexual reproduction.</title>
        <authorList>
            <person name="Padamsee M."/>
            <person name="Kumar T.K.A."/>
            <person name="Riley R."/>
            <person name="Binder M."/>
            <person name="Boyd A."/>
            <person name="Calvo A.M."/>
            <person name="Furukawa K."/>
            <person name="Hesse C."/>
            <person name="Hohmann S."/>
            <person name="James T.Y."/>
            <person name="LaButti K."/>
            <person name="Lapidus A."/>
            <person name="Lindquist E."/>
            <person name="Lucas S."/>
            <person name="Miller K."/>
            <person name="Shantappa S."/>
            <person name="Grigoriev I.V."/>
            <person name="Hibbett D.S."/>
            <person name="McLaughlin D.J."/>
            <person name="Spatafora J.W."/>
            <person name="Aime M.C."/>
        </authorList>
    </citation>
    <scope>NUCLEOTIDE SEQUENCE [LARGE SCALE GENOMIC DNA]</scope>
    <source>
        <strain evidence="3">ATCC MYA-4683 / CBS 633.66</strain>
    </source>
</reference>
<dbReference type="Proteomes" id="UP000005242">
    <property type="component" value="Unassembled WGS sequence"/>
</dbReference>
<accession>I4YDF3</accession>
<organism evidence="2 3">
    <name type="scientific">Wallemia mellicola (strain ATCC MYA-4683 / CBS 633.66)</name>
    <name type="common">Wallemia sebi (CBS 633.66)</name>
    <dbReference type="NCBI Taxonomy" id="671144"/>
    <lineage>
        <taxon>Eukaryota</taxon>
        <taxon>Fungi</taxon>
        <taxon>Dikarya</taxon>
        <taxon>Basidiomycota</taxon>
        <taxon>Wallemiomycotina</taxon>
        <taxon>Wallemiomycetes</taxon>
        <taxon>Wallemiales</taxon>
        <taxon>Wallemiaceae</taxon>
        <taxon>Wallemia</taxon>
    </lineage>
</organism>
<feature type="compositionally biased region" description="Low complexity" evidence="1">
    <location>
        <begin position="77"/>
        <end position="88"/>
    </location>
</feature>